<dbReference type="EMBL" id="PCTA01000023">
    <property type="protein sequence ID" value="PIP61581.1"/>
    <property type="molecule type" value="Genomic_DNA"/>
</dbReference>
<evidence type="ECO:0000256" key="4">
    <source>
        <dbReference type="ARBA" id="ARBA00013068"/>
    </source>
</evidence>
<dbReference type="UniPathway" id="UPA00109">
    <property type="reaction ID" value="UER00183"/>
</dbReference>
<dbReference type="Pfam" id="PF00274">
    <property type="entry name" value="Glycolytic"/>
    <property type="match status" value="1"/>
</dbReference>
<comment type="pathway">
    <text evidence="2">Carbohydrate degradation; glycolysis; D-glyceraldehyde 3-phosphate and glycerone phosphate from D-glucose: step 4/4.</text>
</comment>
<keyword evidence="6" id="KW-0456">Lyase</keyword>
<keyword evidence="5" id="KW-0324">Glycolysis</keyword>
<evidence type="ECO:0000313" key="10">
    <source>
        <dbReference type="Proteomes" id="UP000231246"/>
    </source>
</evidence>
<dbReference type="InterPro" id="IPR000741">
    <property type="entry name" value="FBA_I"/>
</dbReference>
<name>A0A2H0BVC4_9BACT</name>
<dbReference type="NCBIfam" id="NF033379">
    <property type="entry name" value="FrucBisAld_I"/>
    <property type="match status" value="1"/>
</dbReference>
<dbReference type="EC" id="4.1.2.13" evidence="4"/>
<evidence type="ECO:0000256" key="8">
    <source>
        <dbReference type="ARBA" id="ARBA00072515"/>
    </source>
</evidence>
<dbReference type="GO" id="GO:0004332">
    <property type="term" value="F:fructose-bisphosphate aldolase activity"/>
    <property type="evidence" value="ECO:0007669"/>
    <property type="project" value="UniProtKB-EC"/>
</dbReference>
<reference evidence="9 10" key="1">
    <citation type="submission" date="2017-09" db="EMBL/GenBank/DDBJ databases">
        <title>Depth-based differentiation of microbial function through sediment-hosted aquifers and enrichment of novel symbionts in the deep terrestrial subsurface.</title>
        <authorList>
            <person name="Probst A.J."/>
            <person name="Ladd B."/>
            <person name="Jarett J.K."/>
            <person name="Geller-Mcgrath D.E."/>
            <person name="Sieber C.M."/>
            <person name="Emerson J.B."/>
            <person name="Anantharaman K."/>
            <person name="Thomas B.C."/>
            <person name="Malmstrom R."/>
            <person name="Stieglmeier M."/>
            <person name="Klingl A."/>
            <person name="Woyke T."/>
            <person name="Ryan C.M."/>
            <person name="Banfield J.F."/>
        </authorList>
    </citation>
    <scope>NUCLEOTIDE SEQUENCE [LARGE SCALE GENOMIC DNA]</scope>
    <source>
        <strain evidence="9">CG22_combo_CG10-13_8_21_14_all_38_20</strain>
    </source>
</reference>
<evidence type="ECO:0000256" key="7">
    <source>
        <dbReference type="ARBA" id="ARBA00029799"/>
    </source>
</evidence>
<dbReference type="GO" id="GO:0006096">
    <property type="term" value="P:glycolytic process"/>
    <property type="evidence" value="ECO:0007669"/>
    <property type="project" value="UniProtKB-UniPathway"/>
</dbReference>
<evidence type="ECO:0000256" key="3">
    <source>
        <dbReference type="ARBA" id="ARBA00010387"/>
    </source>
</evidence>
<accession>A0A2H0BVC4</accession>
<comment type="caution">
    <text evidence="9">The sequence shown here is derived from an EMBL/GenBank/DDBJ whole genome shotgun (WGS) entry which is preliminary data.</text>
</comment>
<dbReference type="PANTHER" id="PTHR11627">
    <property type="entry name" value="FRUCTOSE-BISPHOSPHATE ALDOLASE"/>
    <property type="match status" value="1"/>
</dbReference>
<evidence type="ECO:0000313" key="9">
    <source>
        <dbReference type="EMBL" id="PIP61581.1"/>
    </source>
</evidence>
<dbReference type="AlphaFoldDB" id="A0A2H0BVC4"/>
<protein>
    <recommendedName>
        <fullName evidence="8">Probable fructose-bisphosphate aldolase class 1</fullName>
        <ecNumber evidence="4">4.1.2.13</ecNumber>
    </recommendedName>
    <alternativeName>
        <fullName evidence="7">Fructose-bisphosphate aldolase class I</fullName>
    </alternativeName>
</protein>
<dbReference type="FunFam" id="3.20.20.70:FF:000140">
    <property type="entry name" value="Fructose-bisphosphate aldolase"/>
    <property type="match status" value="1"/>
</dbReference>
<organism evidence="9 10">
    <name type="scientific">Candidatus Roizmanbacteria bacterium CG22_combo_CG10-13_8_21_14_all_38_20</name>
    <dbReference type="NCBI Taxonomy" id="1974862"/>
    <lineage>
        <taxon>Bacteria</taxon>
        <taxon>Candidatus Roizmaniibacteriota</taxon>
    </lineage>
</organism>
<comment type="catalytic activity">
    <reaction evidence="1">
        <text>beta-D-fructose 1,6-bisphosphate = D-glyceraldehyde 3-phosphate + dihydroxyacetone phosphate</text>
        <dbReference type="Rhea" id="RHEA:14729"/>
        <dbReference type="ChEBI" id="CHEBI:32966"/>
        <dbReference type="ChEBI" id="CHEBI:57642"/>
        <dbReference type="ChEBI" id="CHEBI:59776"/>
        <dbReference type="EC" id="4.1.2.13"/>
    </reaction>
</comment>
<dbReference type="SUPFAM" id="SSF51569">
    <property type="entry name" value="Aldolase"/>
    <property type="match status" value="1"/>
</dbReference>
<evidence type="ECO:0000256" key="5">
    <source>
        <dbReference type="ARBA" id="ARBA00023152"/>
    </source>
</evidence>
<dbReference type="Proteomes" id="UP000231246">
    <property type="component" value="Unassembled WGS sequence"/>
</dbReference>
<evidence type="ECO:0000256" key="6">
    <source>
        <dbReference type="ARBA" id="ARBA00023239"/>
    </source>
</evidence>
<gene>
    <name evidence="9" type="ORF">COW99_03395</name>
</gene>
<dbReference type="Gene3D" id="3.20.20.70">
    <property type="entry name" value="Aldolase class I"/>
    <property type="match status" value="1"/>
</dbReference>
<evidence type="ECO:0000256" key="2">
    <source>
        <dbReference type="ARBA" id="ARBA00004714"/>
    </source>
</evidence>
<comment type="similarity">
    <text evidence="3">Belongs to the class I fructose-bisphosphate aldolase family.</text>
</comment>
<proteinExistence type="inferred from homology"/>
<sequence>MDKQKLEDIAKKIVAKSKGILAADESSGTIKKRLDSINVESTEDSRRNYRQLLFEASGIENYISGVILFDETIRQQTDAGKKLIEILSDKNIIAGIKVDMGAKDLAFYPGEKITEGLTGLRERLAEYSELGAGFSKWRAVIELGDGIPTDACIDANTHALARYAALSQEAGIVPVVEPEVLMTGTHTIEEHAEITKKTLQIVFKELNKYRVHIPGMLLKPNMIATGLDGDIQSTSQEVAEATLAVFKEVLPDELPGIVFLSGGLSPDSATAHLAAINSRGDQPWELSYSFGRALQGEALDVWQGKSENTEAAQKALIERAKKVSQARDGI</sequence>
<evidence type="ECO:0000256" key="1">
    <source>
        <dbReference type="ARBA" id="ARBA00000441"/>
    </source>
</evidence>
<dbReference type="InterPro" id="IPR013785">
    <property type="entry name" value="Aldolase_TIM"/>
</dbReference>